<evidence type="ECO:0000313" key="7">
    <source>
        <dbReference type="EMBL" id="OIJ43900.1"/>
    </source>
</evidence>
<keyword evidence="3" id="KW-1015">Disulfide bond</keyword>
<dbReference type="PANTHER" id="PTHR42852">
    <property type="entry name" value="THIOL:DISULFIDE INTERCHANGE PROTEIN DSBE"/>
    <property type="match status" value="1"/>
</dbReference>
<gene>
    <name evidence="7" type="ORF">LO55_4045</name>
</gene>
<sequence>MDKFNVGSWGIPALAILASAAVSWWYRRRRGWHSWPAVWKTILGGLVAARITFVLQNAPEYAAEPLSILDFSDGGFSDTAGILVAFMLGAHLTARTNTPRRPVLAAVLSAGVVWIGGAIAMLDFGPPSTPVPLVELRRLDGTPVQLQTLTDKPMVVNLWATWCPPCRREMPALQDAQKRHPGITFVFVNEGEDAATITAFLAQQKLDLDNVLTDRARELGRRTGSFAMPTTLFYGKDGRLFLRHMGELDRDGLDRRLEMLAAPATGFKR</sequence>
<evidence type="ECO:0000256" key="1">
    <source>
        <dbReference type="ARBA" id="ARBA00004196"/>
    </source>
</evidence>
<evidence type="ECO:0000313" key="8">
    <source>
        <dbReference type="Proteomes" id="UP000180246"/>
    </source>
</evidence>
<comment type="subcellular location">
    <subcellularLocation>
        <location evidence="1">Cell envelope</location>
    </subcellularLocation>
</comment>
<dbReference type="InterPro" id="IPR017937">
    <property type="entry name" value="Thioredoxin_CS"/>
</dbReference>
<evidence type="ECO:0000256" key="2">
    <source>
        <dbReference type="ARBA" id="ARBA00022748"/>
    </source>
</evidence>
<dbReference type="GO" id="GO:0015036">
    <property type="term" value="F:disulfide oxidoreductase activity"/>
    <property type="evidence" value="ECO:0007669"/>
    <property type="project" value="UniProtKB-ARBA"/>
</dbReference>
<evidence type="ECO:0000256" key="3">
    <source>
        <dbReference type="ARBA" id="ARBA00023157"/>
    </source>
</evidence>
<dbReference type="InterPro" id="IPR013740">
    <property type="entry name" value="Redoxin"/>
</dbReference>
<dbReference type="GO" id="GO:0016740">
    <property type="term" value="F:transferase activity"/>
    <property type="evidence" value="ECO:0007669"/>
    <property type="project" value="UniProtKB-KW"/>
</dbReference>
<feature type="transmembrane region" description="Helical" evidence="5">
    <location>
        <begin position="75"/>
        <end position="94"/>
    </location>
</feature>
<feature type="transmembrane region" description="Helical" evidence="5">
    <location>
        <begin position="6"/>
        <end position="26"/>
    </location>
</feature>
<keyword evidence="5" id="KW-0472">Membrane</keyword>
<reference evidence="7 8" key="1">
    <citation type="submission" date="2014-10" db="EMBL/GenBank/DDBJ databases">
        <authorList>
            <person name="Seo M.-J."/>
            <person name="Seok Y.J."/>
            <person name="Cha I.-T."/>
        </authorList>
    </citation>
    <scope>NUCLEOTIDE SEQUENCE [LARGE SCALE GENOMIC DNA]</scope>
    <source>
        <strain evidence="7 8">NEU</strain>
    </source>
</reference>
<keyword evidence="4" id="KW-0676">Redox-active center</keyword>
<keyword evidence="2" id="KW-0201">Cytochrome c-type biogenesis</keyword>
<dbReference type="GO" id="GO:0017004">
    <property type="term" value="P:cytochrome complex assembly"/>
    <property type="evidence" value="ECO:0007669"/>
    <property type="project" value="UniProtKB-KW"/>
</dbReference>
<accession>A0A1S2NGJ4</accession>
<dbReference type="SUPFAM" id="SSF52833">
    <property type="entry name" value="Thioredoxin-like"/>
    <property type="match status" value="1"/>
</dbReference>
<evidence type="ECO:0000256" key="4">
    <source>
        <dbReference type="ARBA" id="ARBA00023284"/>
    </source>
</evidence>
<feature type="transmembrane region" description="Helical" evidence="5">
    <location>
        <begin position="103"/>
        <end position="122"/>
    </location>
</feature>
<dbReference type="GO" id="GO:0030313">
    <property type="term" value="C:cell envelope"/>
    <property type="evidence" value="ECO:0007669"/>
    <property type="project" value="UniProtKB-SubCell"/>
</dbReference>
<dbReference type="InterPro" id="IPR036249">
    <property type="entry name" value="Thioredoxin-like_sf"/>
</dbReference>
<dbReference type="Pfam" id="PF08534">
    <property type="entry name" value="Redoxin"/>
    <property type="match status" value="1"/>
</dbReference>
<protein>
    <submittedName>
        <fullName evidence="7">Prolipodiacylglyceryl transferase family protein</fullName>
    </submittedName>
</protein>
<dbReference type="CDD" id="cd02966">
    <property type="entry name" value="TlpA_like_family"/>
    <property type="match status" value="1"/>
</dbReference>
<dbReference type="InterPro" id="IPR013766">
    <property type="entry name" value="Thioredoxin_domain"/>
</dbReference>
<feature type="transmembrane region" description="Helical" evidence="5">
    <location>
        <begin position="38"/>
        <end position="55"/>
    </location>
</feature>
<keyword evidence="7" id="KW-0808">Transferase</keyword>
<dbReference type="RefSeq" id="WP_229410194.1">
    <property type="nucleotide sequence ID" value="NZ_JRYB01000001.1"/>
</dbReference>
<dbReference type="EMBL" id="JRYB01000001">
    <property type="protein sequence ID" value="OIJ43900.1"/>
    <property type="molecule type" value="Genomic_DNA"/>
</dbReference>
<dbReference type="InterPro" id="IPR050553">
    <property type="entry name" value="Thioredoxin_ResA/DsbE_sf"/>
</dbReference>
<dbReference type="PROSITE" id="PS00194">
    <property type="entry name" value="THIOREDOXIN_1"/>
    <property type="match status" value="1"/>
</dbReference>
<dbReference type="PROSITE" id="PS51352">
    <property type="entry name" value="THIOREDOXIN_2"/>
    <property type="match status" value="1"/>
</dbReference>
<keyword evidence="5" id="KW-0812">Transmembrane</keyword>
<name>A0A1S2NGJ4_9BURK</name>
<feature type="domain" description="Thioredoxin" evidence="6">
    <location>
        <begin position="125"/>
        <end position="262"/>
    </location>
</feature>
<comment type="caution">
    <text evidence="7">The sequence shown here is derived from an EMBL/GenBank/DDBJ whole genome shotgun (WGS) entry which is preliminary data.</text>
</comment>
<dbReference type="AlphaFoldDB" id="A0A1S2NGJ4"/>
<organism evidence="7 8">
    <name type="scientific">Massilia timonae</name>
    <dbReference type="NCBI Taxonomy" id="47229"/>
    <lineage>
        <taxon>Bacteria</taxon>
        <taxon>Pseudomonadati</taxon>
        <taxon>Pseudomonadota</taxon>
        <taxon>Betaproteobacteria</taxon>
        <taxon>Burkholderiales</taxon>
        <taxon>Oxalobacteraceae</taxon>
        <taxon>Telluria group</taxon>
        <taxon>Massilia</taxon>
    </lineage>
</organism>
<proteinExistence type="predicted"/>
<dbReference type="PANTHER" id="PTHR42852:SF6">
    <property type="entry name" value="THIOL:DISULFIDE INTERCHANGE PROTEIN DSBE"/>
    <property type="match status" value="1"/>
</dbReference>
<keyword evidence="5" id="KW-1133">Transmembrane helix</keyword>
<dbReference type="Gene3D" id="3.40.30.10">
    <property type="entry name" value="Glutaredoxin"/>
    <property type="match status" value="1"/>
</dbReference>
<evidence type="ECO:0000256" key="5">
    <source>
        <dbReference type="SAM" id="Phobius"/>
    </source>
</evidence>
<dbReference type="Proteomes" id="UP000180246">
    <property type="component" value="Unassembled WGS sequence"/>
</dbReference>
<evidence type="ECO:0000259" key="6">
    <source>
        <dbReference type="PROSITE" id="PS51352"/>
    </source>
</evidence>